<organism evidence="6">
    <name type="scientific">Medioppia subpectinata</name>
    <dbReference type="NCBI Taxonomy" id="1979941"/>
    <lineage>
        <taxon>Eukaryota</taxon>
        <taxon>Metazoa</taxon>
        <taxon>Ecdysozoa</taxon>
        <taxon>Arthropoda</taxon>
        <taxon>Chelicerata</taxon>
        <taxon>Arachnida</taxon>
        <taxon>Acari</taxon>
        <taxon>Acariformes</taxon>
        <taxon>Sarcoptiformes</taxon>
        <taxon>Oribatida</taxon>
        <taxon>Brachypylina</taxon>
        <taxon>Oppioidea</taxon>
        <taxon>Oppiidae</taxon>
        <taxon>Medioppia</taxon>
    </lineage>
</organism>
<dbReference type="Pfam" id="PF00179">
    <property type="entry name" value="UQ_con"/>
    <property type="match status" value="1"/>
</dbReference>
<evidence type="ECO:0000313" key="7">
    <source>
        <dbReference type="Proteomes" id="UP000759131"/>
    </source>
</evidence>
<feature type="domain" description="UBC core" evidence="5">
    <location>
        <begin position="1"/>
        <end position="96"/>
    </location>
</feature>
<dbReference type="PROSITE" id="PS50127">
    <property type="entry name" value="UBC_2"/>
    <property type="match status" value="1"/>
</dbReference>
<dbReference type="PANTHER" id="PTHR24067">
    <property type="entry name" value="UBIQUITIN-CONJUGATING ENZYME E2"/>
    <property type="match status" value="1"/>
</dbReference>
<evidence type="ECO:0000256" key="2">
    <source>
        <dbReference type="ARBA" id="ARBA00022786"/>
    </source>
</evidence>
<dbReference type="InterPro" id="IPR000608">
    <property type="entry name" value="UBC"/>
</dbReference>
<dbReference type="InterPro" id="IPR016135">
    <property type="entry name" value="UBQ-conjugating_enzyme/RWD"/>
</dbReference>
<dbReference type="AlphaFoldDB" id="A0A7R9PV51"/>
<accession>A0A7R9PV51</accession>
<dbReference type="PROSITE" id="PS00183">
    <property type="entry name" value="UBC_1"/>
    <property type="match status" value="1"/>
</dbReference>
<comment type="similarity">
    <text evidence="4">Belongs to the ubiquitin-conjugating enzyme family.</text>
</comment>
<dbReference type="SUPFAM" id="SSF54495">
    <property type="entry name" value="UBC-like"/>
    <property type="match status" value="1"/>
</dbReference>
<evidence type="ECO:0000313" key="6">
    <source>
        <dbReference type="EMBL" id="CAD7621065.1"/>
    </source>
</evidence>
<proteinExistence type="inferred from homology"/>
<evidence type="ECO:0000256" key="1">
    <source>
        <dbReference type="ARBA" id="ARBA00022679"/>
    </source>
</evidence>
<evidence type="ECO:0000259" key="5">
    <source>
        <dbReference type="PROSITE" id="PS50127"/>
    </source>
</evidence>
<dbReference type="Gene3D" id="3.10.110.10">
    <property type="entry name" value="Ubiquitin Conjugating Enzyme"/>
    <property type="match status" value="1"/>
</dbReference>
<keyword evidence="4" id="KW-0547">Nucleotide-binding</keyword>
<name>A0A7R9PV51_9ACAR</name>
<feature type="active site" description="Glycyl thioester intermediate" evidence="3">
    <location>
        <position position="34"/>
    </location>
</feature>
<dbReference type="InterPro" id="IPR023313">
    <property type="entry name" value="UBQ-conjugating_AS"/>
</dbReference>
<dbReference type="OrthoDB" id="10253686at2759"/>
<dbReference type="SMART" id="SM00212">
    <property type="entry name" value="UBCc"/>
    <property type="match status" value="1"/>
</dbReference>
<dbReference type="EMBL" id="OC855035">
    <property type="protein sequence ID" value="CAD7621065.1"/>
    <property type="molecule type" value="Genomic_DNA"/>
</dbReference>
<dbReference type="InterPro" id="IPR050113">
    <property type="entry name" value="Ub_conjugating_enzyme"/>
</dbReference>
<dbReference type="GO" id="GO:0016740">
    <property type="term" value="F:transferase activity"/>
    <property type="evidence" value="ECO:0007669"/>
    <property type="project" value="UniProtKB-KW"/>
</dbReference>
<reference evidence="6" key="1">
    <citation type="submission" date="2020-11" db="EMBL/GenBank/DDBJ databases">
        <authorList>
            <person name="Tran Van P."/>
        </authorList>
    </citation>
    <scope>NUCLEOTIDE SEQUENCE</scope>
</reference>
<protein>
    <recommendedName>
        <fullName evidence="5">UBC core domain-containing protein</fullName>
    </recommendedName>
</protein>
<dbReference type="GO" id="GO:0005524">
    <property type="term" value="F:ATP binding"/>
    <property type="evidence" value="ECO:0007669"/>
    <property type="project" value="UniProtKB-UniRule"/>
</dbReference>
<keyword evidence="4" id="KW-0067">ATP-binding</keyword>
<gene>
    <name evidence="6" type="ORF">OSB1V03_LOCUS1542</name>
</gene>
<keyword evidence="2 4" id="KW-0833">Ubl conjugation pathway</keyword>
<evidence type="ECO:0000256" key="4">
    <source>
        <dbReference type="RuleBase" id="RU362109"/>
    </source>
</evidence>
<dbReference type="Proteomes" id="UP000759131">
    <property type="component" value="Unassembled WGS sequence"/>
</dbReference>
<sequence>MILSFTEQYPQSPPEVSFLSKMFHPNVYENGDLCLDILKNKWSPSYDVLGILLSIQSLLNDPNTDSPANPEAATLFNKNKVEYEKRVKITVEMSWDDIENELAKIGSLPSNC</sequence>
<keyword evidence="1" id="KW-0808">Transferase</keyword>
<keyword evidence="7" id="KW-1185">Reference proteome</keyword>
<dbReference type="EMBL" id="CAJPIZ010000460">
    <property type="protein sequence ID" value="CAG2101495.1"/>
    <property type="molecule type" value="Genomic_DNA"/>
</dbReference>
<evidence type="ECO:0000256" key="3">
    <source>
        <dbReference type="PROSITE-ProRule" id="PRU10133"/>
    </source>
</evidence>